<feature type="non-terminal residue" evidence="2">
    <location>
        <position position="41"/>
    </location>
</feature>
<sequence>MSTETIRTDIMVVGGGLAGICAAIAAARQGRRVALAQNRPV</sequence>
<keyword evidence="1" id="KW-0812">Transmembrane</keyword>
<dbReference type="EMBL" id="DWWC01000005">
    <property type="protein sequence ID" value="HJC68112.1"/>
    <property type="molecule type" value="Genomic_DNA"/>
</dbReference>
<dbReference type="InterPro" id="IPR036188">
    <property type="entry name" value="FAD/NAD-bd_sf"/>
</dbReference>
<organism evidence="2 3">
    <name type="scientific">Candidatus Brachybacterium intestinipullorum</name>
    <dbReference type="NCBI Taxonomy" id="2838512"/>
    <lineage>
        <taxon>Bacteria</taxon>
        <taxon>Bacillati</taxon>
        <taxon>Actinomycetota</taxon>
        <taxon>Actinomycetes</taxon>
        <taxon>Micrococcales</taxon>
        <taxon>Dermabacteraceae</taxon>
        <taxon>Brachybacterium</taxon>
    </lineage>
</organism>
<feature type="transmembrane region" description="Helical" evidence="1">
    <location>
        <begin position="6"/>
        <end position="27"/>
    </location>
</feature>
<dbReference type="SUPFAM" id="SSF51905">
    <property type="entry name" value="FAD/NAD(P)-binding domain"/>
    <property type="match status" value="1"/>
</dbReference>
<comment type="caution">
    <text evidence="2">The sequence shown here is derived from an EMBL/GenBank/DDBJ whole genome shotgun (WGS) entry which is preliminary data.</text>
</comment>
<accession>A0A9D2TGX8</accession>
<dbReference type="Gene3D" id="3.50.50.60">
    <property type="entry name" value="FAD/NAD(P)-binding domain"/>
    <property type="match status" value="1"/>
</dbReference>
<gene>
    <name evidence="2" type="ORF">H9932_00320</name>
</gene>
<proteinExistence type="predicted"/>
<evidence type="ECO:0000256" key="1">
    <source>
        <dbReference type="SAM" id="Phobius"/>
    </source>
</evidence>
<evidence type="ECO:0000313" key="3">
    <source>
        <dbReference type="Proteomes" id="UP000823854"/>
    </source>
</evidence>
<dbReference type="Pfam" id="PF12831">
    <property type="entry name" value="FAD_oxidored"/>
    <property type="match status" value="1"/>
</dbReference>
<keyword evidence="1" id="KW-1133">Transmembrane helix</keyword>
<name>A0A9D2TGX8_9MICO</name>
<dbReference type="AlphaFoldDB" id="A0A9D2TGX8"/>
<reference evidence="2" key="2">
    <citation type="submission" date="2021-04" db="EMBL/GenBank/DDBJ databases">
        <authorList>
            <person name="Gilroy R."/>
        </authorList>
    </citation>
    <scope>NUCLEOTIDE SEQUENCE</scope>
    <source>
        <strain evidence="2">CHK130-7132</strain>
    </source>
</reference>
<dbReference type="Proteomes" id="UP000823854">
    <property type="component" value="Unassembled WGS sequence"/>
</dbReference>
<reference evidence="2" key="1">
    <citation type="journal article" date="2021" name="PeerJ">
        <title>Extensive microbial diversity within the chicken gut microbiome revealed by metagenomics and culture.</title>
        <authorList>
            <person name="Gilroy R."/>
            <person name="Ravi A."/>
            <person name="Getino M."/>
            <person name="Pursley I."/>
            <person name="Horton D.L."/>
            <person name="Alikhan N.F."/>
            <person name="Baker D."/>
            <person name="Gharbi K."/>
            <person name="Hall N."/>
            <person name="Watson M."/>
            <person name="Adriaenssens E.M."/>
            <person name="Foster-Nyarko E."/>
            <person name="Jarju S."/>
            <person name="Secka A."/>
            <person name="Antonio M."/>
            <person name="Oren A."/>
            <person name="Chaudhuri R.R."/>
            <person name="La Ragione R."/>
            <person name="Hildebrand F."/>
            <person name="Pallen M.J."/>
        </authorList>
    </citation>
    <scope>NUCLEOTIDE SEQUENCE</scope>
    <source>
        <strain evidence="2">CHK130-7132</strain>
    </source>
</reference>
<evidence type="ECO:0000313" key="2">
    <source>
        <dbReference type="EMBL" id="HJC68112.1"/>
    </source>
</evidence>
<protein>
    <submittedName>
        <fullName evidence="2">FAD-dependent oxidoreductase</fullName>
    </submittedName>
</protein>
<keyword evidence="1" id="KW-0472">Membrane</keyword>